<reference evidence="1 2" key="1">
    <citation type="submission" date="2013-11" db="EMBL/GenBank/DDBJ databases">
        <title>Opisthorchis viverrini - life in the bile duct.</title>
        <authorList>
            <person name="Young N.D."/>
            <person name="Nagarajan N."/>
            <person name="Lin S.J."/>
            <person name="Korhonen P.K."/>
            <person name="Jex A.R."/>
            <person name="Hall R.S."/>
            <person name="Safavi-Hemami H."/>
            <person name="Kaewkong W."/>
            <person name="Bertrand D."/>
            <person name="Gao S."/>
            <person name="Seet Q."/>
            <person name="Wongkham S."/>
            <person name="Teh B.T."/>
            <person name="Wongkham C."/>
            <person name="Intapan P.M."/>
            <person name="Maleewong W."/>
            <person name="Yang X."/>
            <person name="Hu M."/>
            <person name="Wang Z."/>
            <person name="Hofmann A."/>
            <person name="Sternberg P.W."/>
            <person name="Tan P."/>
            <person name="Wang J."/>
            <person name="Gasser R.B."/>
        </authorList>
    </citation>
    <scope>NUCLEOTIDE SEQUENCE [LARGE SCALE GENOMIC DNA]</scope>
</reference>
<evidence type="ECO:0000313" key="1">
    <source>
        <dbReference type="EMBL" id="KER26470.1"/>
    </source>
</evidence>
<dbReference type="AlphaFoldDB" id="A0A074ZSV8"/>
<accession>A0A074ZSV8</accession>
<name>A0A074ZSV8_OPIVI</name>
<dbReference type="GeneID" id="20320445"/>
<evidence type="ECO:0000313" key="2">
    <source>
        <dbReference type="Proteomes" id="UP000054324"/>
    </source>
</evidence>
<dbReference type="KEGG" id="ovi:T265_06263"/>
<protein>
    <submittedName>
        <fullName evidence="1">Uncharacterized protein</fullName>
    </submittedName>
</protein>
<sequence length="89" mass="10094">MDNSSSFVSVDREINSTVKWKLLGAGGTLVFRRFRPTDLCGKLTLAFQVKFSSVVWRSYVLALIVPKQAMWNTGGLDALLGWWSVRRAW</sequence>
<dbReference type="RefSeq" id="XP_009169747.1">
    <property type="nucleotide sequence ID" value="XM_009171483.1"/>
</dbReference>
<proteinExistence type="predicted"/>
<dbReference type="EMBL" id="KL596746">
    <property type="protein sequence ID" value="KER26470.1"/>
    <property type="molecule type" value="Genomic_DNA"/>
</dbReference>
<keyword evidence="2" id="KW-1185">Reference proteome</keyword>
<dbReference type="CTD" id="20320445"/>
<gene>
    <name evidence="1" type="ORF">T265_06263</name>
</gene>
<dbReference type="Proteomes" id="UP000054324">
    <property type="component" value="Unassembled WGS sequence"/>
</dbReference>
<organism evidence="1 2">
    <name type="scientific">Opisthorchis viverrini</name>
    <name type="common">Southeast Asian liver fluke</name>
    <dbReference type="NCBI Taxonomy" id="6198"/>
    <lineage>
        <taxon>Eukaryota</taxon>
        <taxon>Metazoa</taxon>
        <taxon>Spiralia</taxon>
        <taxon>Lophotrochozoa</taxon>
        <taxon>Platyhelminthes</taxon>
        <taxon>Trematoda</taxon>
        <taxon>Digenea</taxon>
        <taxon>Opisthorchiida</taxon>
        <taxon>Opisthorchiata</taxon>
        <taxon>Opisthorchiidae</taxon>
        <taxon>Opisthorchis</taxon>
    </lineage>
</organism>